<dbReference type="NCBIfam" id="TIGR03939">
    <property type="entry name" value="PGA_TPR_OMP"/>
    <property type="match status" value="1"/>
</dbReference>
<dbReference type="Gene3D" id="1.25.40.10">
    <property type="entry name" value="Tetratricopeptide repeat domain"/>
    <property type="match status" value="1"/>
</dbReference>
<evidence type="ECO:0000259" key="2">
    <source>
        <dbReference type="Pfam" id="PF21197"/>
    </source>
</evidence>
<reference evidence="4" key="1">
    <citation type="submission" date="2017-01" db="EMBL/GenBank/DDBJ databases">
        <authorList>
            <person name="Mah S.A."/>
            <person name="Swanson W.J."/>
            <person name="Moy G.W."/>
            <person name="Vacquier V.D."/>
        </authorList>
    </citation>
    <scope>NUCLEOTIDE SEQUENCE [LARGE SCALE GENOMIC DNA]</scope>
    <source>
        <strain evidence="4">124861</strain>
    </source>
</reference>
<accession>A0A1X3DKT8</accession>
<comment type="caution">
    <text evidence="3">The sequence shown here is derived from an EMBL/GenBank/DDBJ whole genome shotgun (WGS) entry which is preliminary data.</text>
</comment>
<dbReference type="GO" id="GO:1901515">
    <property type="term" value="F:poly-beta-1,6-N-acetyl-D-glucosamine transmembrane transporter activity"/>
    <property type="evidence" value="ECO:0007669"/>
    <property type="project" value="InterPro"/>
</dbReference>
<feature type="chain" id="PRO_5012146001" evidence="1">
    <location>
        <begin position="25"/>
        <end position="802"/>
    </location>
</feature>
<dbReference type="STRING" id="1931275.BV914_01560"/>
<dbReference type="Pfam" id="PF21197">
    <property type="entry name" value="PgaA_barrel"/>
    <property type="match status" value="1"/>
</dbReference>
<dbReference type="OrthoDB" id="5405060at2"/>
<proteinExistence type="predicted"/>
<dbReference type="SUPFAM" id="SSF48452">
    <property type="entry name" value="TPR-like"/>
    <property type="match status" value="2"/>
</dbReference>
<protein>
    <submittedName>
        <fullName evidence="3">Poly-beta-1,6 N-acetyl-D-glucosamine export porin PgaA</fullName>
    </submittedName>
</protein>
<gene>
    <name evidence="3" type="ORF">BV912_01035</name>
</gene>
<evidence type="ECO:0000256" key="1">
    <source>
        <dbReference type="SAM" id="SignalP"/>
    </source>
</evidence>
<feature type="domain" description="PgaA membrane beta barrel" evidence="2">
    <location>
        <begin position="513"/>
        <end position="791"/>
    </location>
</feature>
<organism evidence="3 4">
    <name type="scientific">Neisseria dumasiana</name>
    <dbReference type="NCBI Taxonomy" id="1931275"/>
    <lineage>
        <taxon>Bacteria</taxon>
        <taxon>Pseudomonadati</taxon>
        <taxon>Pseudomonadota</taxon>
        <taxon>Betaproteobacteria</taxon>
        <taxon>Neisseriales</taxon>
        <taxon>Neisseriaceae</taxon>
        <taxon>Neisseria</taxon>
    </lineage>
</organism>
<name>A0A1X3DKT8_9NEIS</name>
<dbReference type="RefSeq" id="WP_096777422.1">
    <property type="nucleotide sequence ID" value="NZ_MTAB01000002.1"/>
</dbReference>
<dbReference type="Proteomes" id="UP000193303">
    <property type="component" value="Unassembled WGS sequence"/>
</dbReference>
<dbReference type="EMBL" id="MTAB01000002">
    <property type="protein sequence ID" value="OSI24996.1"/>
    <property type="molecule type" value="Genomic_DNA"/>
</dbReference>
<feature type="signal peptide" evidence="1">
    <location>
        <begin position="1"/>
        <end position="24"/>
    </location>
</feature>
<dbReference type="InterPro" id="IPR011990">
    <property type="entry name" value="TPR-like_helical_dom_sf"/>
</dbReference>
<dbReference type="AlphaFoldDB" id="A0A1X3DKT8"/>
<sequence>MMKTIHKLPLGVVALFAAAPFAFSQDIQAERERWAVHARSGAAQLAESVAQLQKLYGQSGDAKVRADLIALLLRQGKAEDILSICPDCRIEDYAADELENIAKAARDSRRYRLSADFYRRLQVTAPNHKVGYLGAALASTDAGDYAAAKHHIDAYRKRFGSDKDIQEAEHHLKRQTLTETELLGEQQRRWEADPTNQDKALQLYRTAARLQLFPLQESIISRFPQAFTEQDQLWLEAAKAATLLRTARFTSDSPQLRSVYNRLSALVGKVPEGSELHTQVLRDRMAAAVAVGNEKQALRDYRVLARQGSQPDYVQEQYGRALLMAGSPRKAGKVLERNLANQNAAQGKPDPELVELLIRKDADLMRFDQGQAKLKYWNAKKYTPDFTHSVEIKNPYYANYHYWNARLQAWKGDVKGAKVMMQSWLDEHPADPWGLVLKGELLQLEGHTEQAVRHFEQAREYLSEADQKWVDAKSAAAYIEAGNWPAVRDLSAGLGKDDVNYEEFRRNHKAEKAAQLNISGTVMKATSPEDGSEWRETVRLDSPRSSEGHRAYIVQQHAHVPNNGNALDAGRVGVGAEVNLYPVIVRAEAGRGTQLNDKSYGSLSADYRINDHVGVNAKAAFNSDNTPVKAWGQGVYADEYTVNAQYNHSGKTHAGIGAGVMKFDDGNTRRAANAWLAHDIFQYNRWKLASSVAADYSRNKNIPGAFYFNPESSKTLGGELAVSYTLPLDHDVRLVQTATGGVGRYWQSGAAAKNTWLLKYGHGWSFGRRAMLGYEFGRRQAMYDGVPEYQNFGNLNLKVKLY</sequence>
<evidence type="ECO:0000313" key="4">
    <source>
        <dbReference type="Proteomes" id="UP000193303"/>
    </source>
</evidence>
<keyword evidence="1" id="KW-0732">Signal</keyword>
<dbReference type="InterPro" id="IPR049003">
    <property type="entry name" value="PgaA_barrel"/>
</dbReference>
<dbReference type="InterPro" id="IPR023870">
    <property type="entry name" value="PGA_export_porin_PgaA"/>
</dbReference>
<evidence type="ECO:0000313" key="3">
    <source>
        <dbReference type="EMBL" id="OSI24996.1"/>
    </source>
</evidence>